<comment type="caution">
    <text evidence="6">The sequence shown here is derived from an EMBL/GenBank/DDBJ whole genome shotgun (WGS) entry which is preliminary data.</text>
</comment>
<dbReference type="AlphaFoldDB" id="A0A3N2GWT6"/>
<dbReference type="InterPro" id="IPR050204">
    <property type="entry name" value="AraC_XylS_family_regulators"/>
</dbReference>
<keyword evidence="2" id="KW-0238">DNA-binding</keyword>
<keyword evidence="7" id="KW-1185">Reference proteome</keyword>
<dbReference type="Proteomes" id="UP000274843">
    <property type="component" value="Unassembled WGS sequence"/>
</dbReference>
<name>A0A3N2GWT6_9PSEU</name>
<dbReference type="PANTHER" id="PTHR46796:SF15">
    <property type="entry name" value="BLL1074 PROTEIN"/>
    <property type="match status" value="1"/>
</dbReference>
<evidence type="ECO:0000256" key="2">
    <source>
        <dbReference type="ARBA" id="ARBA00023125"/>
    </source>
</evidence>
<dbReference type="Pfam" id="PF12833">
    <property type="entry name" value="HTH_18"/>
    <property type="match status" value="1"/>
</dbReference>
<proteinExistence type="predicted"/>
<keyword evidence="1" id="KW-0805">Transcription regulation</keyword>
<feature type="domain" description="HTH araC/xylS-type" evidence="5">
    <location>
        <begin position="156"/>
        <end position="238"/>
    </location>
</feature>
<evidence type="ECO:0000256" key="1">
    <source>
        <dbReference type="ARBA" id="ARBA00023015"/>
    </source>
</evidence>
<evidence type="ECO:0000313" key="7">
    <source>
        <dbReference type="Proteomes" id="UP000274843"/>
    </source>
</evidence>
<feature type="region of interest" description="Disordered" evidence="4">
    <location>
        <begin position="216"/>
        <end position="268"/>
    </location>
</feature>
<evidence type="ECO:0000256" key="4">
    <source>
        <dbReference type="SAM" id="MobiDB-lite"/>
    </source>
</evidence>
<evidence type="ECO:0000313" key="6">
    <source>
        <dbReference type="EMBL" id="ROS41116.1"/>
    </source>
</evidence>
<dbReference type="SMART" id="SM00342">
    <property type="entry name" value="HTH_ARAC"/>
    <property type="match status" value="1"/>
</dbReference>
<protein>
    <submittedName>
        <fullName evidence="6">AraC family transcriptional regulator</fullName>
    </submittedName>
</protein>
<dbReference type="RefSeq" id="WP_231960693.1">
    <property type="nucleotide sequence ID" value="NZ_RKHY01000001.1"/>
</dbReference>
<evidence type="ECO:0000256" key="3">
    <source>
        <dbReference type="ARBA" id="ARBA00023163"/>
    </source>
</evidence>
<keyword evidence="3" id="KW-0804">Transcription</keyword>
<dbReference type="GO" id="GO:0043565">
    <property type="term" value="F:sequence-specific DNA binding"/>
    <property type="evidence" value="ECO:0007669"/>
    <property type="project" value="InterPro"/>
</dbReference>
<dbReference type="Pfam" id="PF20240">
    <property type="entry name" value="DUF6597"/>
    <property type="match status" value="1"/>
</dbReference>
<reference evidence="6 7" key="1">
    <citation type="submission" date="2018-11" db="EMBL/GenBank/DDBJ databases">
        <title>Sequencing the genomes of 1000 actinobacteria strains.</title>
        <authorList>
            <person name="Klenk H.-P."/>
        </authorList>
    </citation>
    <scope>NUCLEOTIDE SEQUENCE [LARGE SCALE GENOMIC DNA]</scope>
    <source>
        <strain evidence="6 7">DSM 44348</strain>
    </source>
</reference>
<dbReference type="PROSITE" id="PS01124">
    <property type="entry name" value="HTH_ARAC_FAMILY_2"/>
    <property type="match status" value="1"/>
</dbReference>
<feature type="compositionally biased region" description="Basic and acidic residues" evidence="4">
    <location>
        <begin position="252"/>
        <end position="268"/>
    </location>
</feature>
<dbReference type="GeneID" id="301844834"/>
<dbReference type="GO" id="GO:0003700">
    <property type="term" value="F:DNA-binding transcription factor activity"/>
    <property type="evidence" value="ECO:0007669"/>
    <property type="project" value="InterPro"/>
</dbReference>
<sequence length="268" mass="28663">MSVPLHHRAGPSVYWSRAPHPGLQRLVAAAWVGRPGWIRDIRVLPDGCVDVVWDGRELAAVVTRDAALRVPLRSSWSAGLRLRCGVAGSLLGTSIADLPPGATPLRDLWPEVREDRFAACATPAQALAQLEDLVGGRAVEPDPVVSAAVSLLSGARVPALAAGAGTSERVLRRRFTHEVGMSPKRLQRVLRFQAFLAGLTQATPLATAAAEHGYADQSHLGRETRRLTGSSPAELVRGRRLAETFQTPGRGEPQDRGHELPADDPGAH</sequence>
<dbReference type="InterPro" id="IPR018060">
    <property type="entry name" value="HTH_AraC"/>
</dbReference>
<evidence type="ECO:0000259" key="5">
    <source>
        <dbReference type="PROSITE" id="PS01124"/>
    </source>
</evidence>
<gene>
    <name evidence="6" type="ORF">EDD35_3467</name>
</gene>
<dbReference type="InterPro" id="IPR046532">
    <property type="entry name" value="DUF6597"/>
</dbReference>
<organism evidence="6 7">
    <name type="scientific">Amycolatopsis thermoflava</name>
    <dbReference type="NCBI Taxonomy" id="84480"/>
    <lineage>
        <taxon>Bacteria</taxon>
        <taxon>Bacillati</taxon>
        <taxon>Actinomycetota</taxon>
        <taxon>Actinomycetes</taxon>
        <taxon>Pseudonocardiales</taxon>
        <taxon>Pseudonocardiaceae</taxon>
        <taxon>Amycolatopsis</taxon>
        <taxon>Amycolatopsis methanolica group</taxon>
    </lineage>
</organism>
<dbReference type="EMBL" id="RKHY01000001">
    <property type="protein sequence ID" value="ROS41116.1"/>
    <property type="molecule type" value="Genomic_DNA"/>
</dbReference>
<accession>A0A3N2GWT6</accession>
<dbReference type="PANTHER" id="PTHR46796">
    <property type="entry name" value="HTH-TYPE TRANSCRIPTIONAL ACTIVATOR RHAS-RELATED"/>
    <property type="match status" value="1"/>
</dbReference>
<dbReference type="Gene3D" id="1.10.10.60">
    <property type="entry name" value="Homeodomain-like"/>
    <property type="match status" value="1"/>
</dbReference>